<reference evidence="1" key="1">
    <citation type="submission" date="2023-11" db="EMBL/GenBank/DDBJ databases">
        <authorList>
            <person name="De Vega J J."/>
            <person name="De Vega J J."/>
        </authorList>
    </citation>
    <scope>NUCLEOTIDE SEQUENCE</scope>
</reference>
<gene>
    <name evidence="1" type="ORF">MYCIT1_LOCUS27947</name>
</gene>
<name>A0AAD2HQY3_9AGAR</name>
<evidence type="ECO:0000313" key="2">
    <source>
        <dbReference type="Proteomes" id="UP001295794"/>
    </source>
</evidence>
<protein>
    <submittedName>
        <fullName evidence="1">Uncharacterized protein</fullName>
    </submittedName>
</protein>
<organism evidence="1 2">
    <name type="scientific">Mycena citricolor</name>
    <dbReference type="NCBI Taxonomy" id="2018698"/>
    <lineage>
        <taxon>Eukaryota</taxon>
        <taxon>Fungi</taxon>
        <taxon>Dikarya</taxon>
        <taxon>Basidiomycota</taxon>
        <taxon>Agaricomycotina</taxon>
        <taxon>Agaricomycetes</taxon>
        <taxon>Agaricomycetidae</taxon>
        <taxon>Agaricales</taxon>
        <taxon>Marasmiineae</taxon>
        <taxon>Mycenaceae</taxon>
        <taxon>Mycena</taxon>
    </lineage>
</organism>
<dbReference type="Proteomes" id="UP001295794">
    <property type="component" value="Unassembled WGS sequence"/>
</dbReference>
<dbReference type="EMBL" id="CAVNYO010000423">
    <property type="protein sequence ID" value="CAK5278537.1"/>
    <property type="molecule type" value="Genomic_DNA"/>
</dbReference>
<comment type="caution">
    <text evidence="1">The sequence shown here is derived from an EMBL/GenBank/DDBJ whole genome shotgun (WGS) entry which is preliminary data.</text>
</comment>
<evidence type="ECO:0000313" key="1">
    <source>
        <dbReference type="EMBL" id="CAK5278537.1"/>
    </source>
</evidence>
<sequence length="80" mass="8452">MAGPAELSVHGIWMFASFHMISSFGRLSRKLSSRTQIITSAIGGSASALGSACCHLLISNCANLMPMQARPPPRKLIVPA</sequence>
<keyword evidence="2" id="KW-1185">Reference proteome</keyword>
<accession>A0AAD2HQY3</accession>
<proteinExistence type="predicted"/>
<dbReference type="AlphaFoldDB" id="A0AAD2HQY3"/>